<protein>
    <submittedName>
        <fullName evidence="1">Uncharacterized protein</fullName>
    </submittedName>
</protein>
<organism evidence="1 2">
    <name type="scientific">Hypoxylon rubiginosum</name>
    <dbReference type="NCBI Taxonomy" id="110542"/>
    <lineage>
        <taxon>Eukaryota</taxon>
        <taxon>Fungi</taxon>
        <taxon>Dikarya</taxon>
        <taxon>Ascomycota</taxon>
        <taxon>Pezizomycotina</taxon>
        <taxon>Sordariomycetes</taxon>
        <taxon>Xylariomycetidae</taxon>
        <taxon>Xylariales</taxon>
        <taxon>Hypoxylaceae</taxon>
        <taxon>Hypoxylon</taxon>
    </lineage>
</organism>
<proteinExistence type="predicted"/>
<keyword evidence="2" id="KW-1185">Reference proteome</keyword>
<dbReference type="EMBL" id="MU393482">
    <property type="protein sequence ID" value="KAI4864749.1"/>
    <property type="molecule type" value="Genomic_DNA"/>
</dbReference>
<evidence type="ECO:0000313" key="1">
    <source>
        <dbReference type="EMBL" id="KAI4864749.1"/>
    </source>
</evidence>
<evidence type="ECO:0000313" key="2">
    <source>
        <dbReference type="Proteomes" id="UP001497700"/>
    </source>
</evidence>
<comment type="caution">
    <text evidence="1">The sequence shown here is derived from an EMBL/GenBank/DDBJ whole genome shotgun (WGS) entry which is preliminary data.</text>
</comment>
<name>A0ACB9Z0D7_9PEZI</name>
<accession>A0ACB9Z0D7</accession>
<reference evidence="1 2" key="1">
    <citation type="journal article" date="2022" name="New Phytol.">
        <title>Ecological generalism drives hyperdiversity of secondary metabolite gene clusters in xylarialean endophytes.</title>
        <authorList>
            <person name="Franco M.E.E."/>
            <person name="Wisecaver J.H."/>
            <person name="Arnold A.E."/>
            <person name="Ju Y.M."/>
            <person name="Slot J.C."/>
            <person name="Ahrendt S."/>
            <person name="Moore L.P."/>
            <person name="Eastman K.E."/>
            <person name="Scott K."/>
            <person name="Konkel Z."/>
            <person name="Mondo S.J."/>
            <person name="Kuo A."/>
            <person name="Hayes R.D."/>
            <person name="Haridas S."/>
            <person name="Andreopoulos B."/>
            <person name="Riley R."/>
            <person name="LaButti K."/>
            <person name="Pangilinan J."/>
            <person name="Lipzen A."/>
            <person name="Amirebrahimi M."/>
            <person name="Yan J."/>
            <person name="Adam C."/>
            <person name="Keymanesh K."/>
            <person name="Ng V."/>
            <person name="Louie K."/>
            <person name="Northen T."/>
            <person name="Drula E."/>
            <person name="Henrissat B."/>
            <person name="Hsieh H.M."/>
            <person name="Youens-Clark K."/>
            <person name="Lutzoni F."/>
            <person name="Miadlikowska J."/>
            <person name="Eastwood D.C."/>
            <person name="Hamelin R.C."/>
            <person name="Grigoriev I.V."/>
            <person name="U'Ren J.M."/>
        </authorList>
    </citation>
    <scope>NUCLEOTIDE SEQUENCE [LARGE SCALE GENOMIC DNA]</scope>
    <source>
        <strain evidence="1 2">CBS 119005</strain>
    </source>
</reference>
<gene>
    <name evidence="1" type="ORF">F4820DRAFT_448768</name>
</gene>
<sequence>MAKILLHPEHPVVQMFKLLTHIDVHELESLLHPEYIRNQCDLIFRIYGTRDTATAERRLCQLLKDCEDTAQTSGLSHMTVLNALGYNFMNSKDWVQAVNIGQELEKSARLAQDINLLVYQIGGIEIQARAFNELKLIMPAVRCLKQAMSLIAKRWGHNEPWRIELMVLQNWLRENGEIKAADDLKAEISSVTEIIDTD</sequence>
<dbReference type="Proteomes" id="UP001497700">
    <property type="component" value="Unassembled WGS sequence"/>
</dbReference>